<dbReference type="InterPro" id="IPR022121">
    <property type="entry name" value="Peptidase_M73_camelysin"/>
</dbReference>
<dbReference type="RefSeq" id="WP_089301995.1">
    <property type="nucleotide sequence ID" value="NZ_FZNW01000013.1"/>
</dbReference>
<feature type="chain" id="PRO_5012172804" evidence="1">
    <location>
        <begin position="28"/>
        <end position="206"/>
    </location>
</feature>
<dbReference type="InterPro" id="IPR023833">
    <property type="entry name" value="Signal_pept_SipW-depend-type"/>
</dbReference>
<dbReference type="NCBIfam" id="TIGR04088">
    <property type="entry name" value="cognate_SipW"/>
    <property type="match status" value="1"/>
</dbReference>
<keyword evidence="3" id="KW-1185">Reference proteome</keyword>
<proteinExistence type="predicted"/>
<accession>A0A238Y1I1</accession>
<gene>
    <name evidence="2" type="ORF">SAMN06265360_11329</name>
</gene>
<feature type="signal peptide" evidence="1">
    <location>
        <begin position="1"/>
        <end position="27"/>
    </location>
</feature>
<keyword evidence="1" id="KW-0732">Signal</keyword>
<sequence>MRIEKKTAVGVAAAAAAALAITGGTFATFSDTEEAPNPSITAGTLDLTTGGEEQSESFAIEDVAPGYSSEEAGEGKTIQYENEGSIDGDLTLTVDYSTDEVGCNDPEIDAEKAFYDDESIEDCGNDTELDEQLYAEIIGPDGTVAGEDLVGHLKGETVDAGELGGGESRSYTVHFSVPDSAGNEIQSDKVTLEITADLEQNETQAD</sequence>
<evidence type="ECO:0000313" key="3">
    <source>
        <dbReference type="Proteomes" id="UP000198348"/>
    </source>
</evidence>
<protein>
    <submittedName>
        <fullName evidence="2">Camelysin. Metallo peptidase. MEROPS family M73</fullName>
    </submittedName>
</protein>
<evidence type="ECO:0000313" key="2">
    <source>
        <dbReference type="EMBL" id="SNR64668.1"/>
    </source>
</evidence>
<reference evidence="2 3" key="1">
    <citation type="submission" date="2017-06" db="EMBL/GenBank/DDBJ databases">
        <authorList>
            <person name="Kim H.J."/>
            <person name="Triplett B.A."/>
        </authorList>
    </citation>
    <scope>NUCLEOTIDE SEQUENCE [LARGE SCALE GENOMIC DNA]</scope>
    <source>
        <strain evidence="2 3">DSM 45207</strain>
    </source>
</reference>
<organism evidence="2 3">
    <name type="scientific">Haloechinothrix alba</name>
    <dbReference type="NCBI Taxonomy" id="664784"/>
    <lineage>
        <taxon>Bacteria</taxon>
        <taxon>Bacillati</taxon>
        <taxon>Actinomycetota</taxon>
        <taxon>Actinomycetes</taxon>
        <taxon>Pseudonocardiales</taxon>
        <taxon>Pseudonocardiaceae</taxon>
        <taxon>Haloechinothrix</taxon>
    </lineage>
</organism>
<dbReference type="EMBL" id="FZNW01000013">
    <property type="protein sequence ID" value="SNR64668.1"/>
    <property type="molecule type" value="Genomic_DNA"/>
</dbReference>
<dbReference type="Pfam" id="PF12389">
    <property type="entry name" value="Peptidase_M73"/>
    <property type="match status" value="1"/>
</dbReference>
<name>A0A238Y1I1_9PSEU</name>
<evidence type="ECO:0000256" key="1">
    <source>
        <dbReference type="SAM" id="SignalP"/>
    </source>
</evidence>
<dbReference type="AlphaFoldDB" id="A0A238Y1I1"/>
<dbReference type="Proteomes" id="UP000198348">
    <property type="component" value="Unassembled WGS sequence"/>
</dbReference>